<name>A0ABW1EKD3_9BACT</name>
<comment type="caution">
    <text evidence="5">The sequence shown here is derived from an EMBL/GenBank/DDBJ whole genome shotgun (WGS) entry which is preliminary data.</text>
</comment>
<evidence type="ECO:0000256" key="3">
    <source>
        <dbReference type="ARBA" id="ARBA00023235"/>
    </source>
</evidence>
<evidence type="ECO:0000313" key="5">
    <source>
        <dbReference type="EMBL" id="MFC5864680.1"/>
    </source>
</evidence>
<dbReference type="EC" id="5.1.3.15" evidence="4"/>
<accession>A0ABW1EKD3</accession>
<keyword evidence="3 4" id="KW-0413">Isomerase</keyword>
<dbReference type="InterPro" id="IPR008183">
    <property type="entry name" value="Aldose_1/G6P_1-epimerase"/>
</dbReference>
<comment type="catalytic activity">
    <reaction evidence="1">
        <text>alpha-D-glucose 6-phosphate = beta-D-glucose 6-phosphate</text>
        <dbReference type="Rhea" id="RHEA:16249"/>
        <dbReference type="ChEBI" id="CHEBI:58225"/>
        <dbReference type="ChEBI" id="CHEBI:58247"/>
        <dbReference type="EC" id="5.1.3.15"/>
    </reaction>
</comment>
<dbReference type="PIRSF" id="PIRSF016020">
    <property type="entry name" value="PHexose_mutarotase"/>
    <property type="match status" value="1"/>
</dbReference>
<dbReference type="Gene3D" id="2.70.98.10">
    <property type="match status" value="1"/>
</dbReference>
<sequence>MTQTELAALNDLLAIPGVASVVSDQSGLPKLDITTPAANAEIYLHGAHVTSWQPAGFDEILFVSKLSHFEDGKAIRGGIPICFPWFRAKADNPKAPAHGFVRTREWKLESIAQDAANVVVALTTASDDSTRAWWPFDFRATHRITVGTSLKLELIVENTGSEGFQFEEALHTYNRVSDSSSIRISGLDEATYLDNRNNNAMKVQSGDIRFTTATDNAYVETGDAVTIHDAGLNRSIRLEKRSSLTTVVWNPWSGGAAAFADMDDSEWREFACVEASNILSAGVILQPDQSHIITANITVFTGA</sequence>
<keyword evidence="6" id="KW-1185">Reference proteome</keyword>
<dbReference type="SUPFAM" id="SSF74650">
    <property type="entry name" value="Galactose mutarotase-like"/>
    <property type="match status" value="1"/>
</dbReference>
<dbReference type="Proteomes" id="UP001596091">
    <property type="component" value="Unassembled WGS sequence"/>
</dbReference>
<reference evidence="6" key="1">
    <citation type="journal article" date="2019" name="Int. J. Syst. Evol. Microbiol.">
        <title>The Global Catalogue of Microorganisms (GCM) 10K type strain sequencing project: providing services to taxonomists for standard genome sequencing and annotation.</title>
        <authorList>
            <consortium name="The Broad Institute Genomics Platform"/>
            <consortium name="The Broad Institute Genome Sequencing Center for Infectious Disease"/>
            <person name="Wu L."/>
            <person name="Ma J."/>
        </authorList>
    </citation>
    <scope>NUCLEOTIDE SEQUENCE [LARGE SCALE GENOMIC DNA]</scope>
    <source>
        <strain evidence="6">JCM 4087</strain>
    </source>
</reference>
<evidence type="ECO:0000313" key="6">
    <source>
        <dbReference type="Proteomes" id="UP001596091"/>
    </source>
</evidence>
<dbReference type="InterPro" id="IPR011013">
    <property type="entry name" value="Gal_mutarotase_sf_dom"/>
</dbReference>
<evidence type="ECO:0000256" key="1">
    <source>
        <dbReference type="ARBA" id="ARBA00001096"/>
    </source>
</evidence>
<dbReference type="RefSeq" id="WP_263332747.1">
    <property type="nucleotide sequence ID" value="NZ_JAGSYH010000001.1"/>
</dbReference>
<evidence type="ECO:0000256" key="2">
    <source>
        <dbReference type="ARBA" id="ARBA00005866"/>
    </source>
</evidence>
<dbReference type="Pfam" id="PF01263">
    <property type="entry name" value="Aldose_epim"/>
    <property type="match status" value="1"/>
</dbReference>
<proteinExistence type="inferred from homology"/>
<dbReference type="PANTHER" id="PTHR11122:SF13">
    <property type="entry name" value="GLUCOSE-6-PHOSPHATE 1-EPIMERASE"/>
    <property type="match status" value="1"/>
</dbReference>
<dbReference type="CDD" id="cd09020">
    <property type="entry name" value="D-hex-6-P-epi_like"/>
    <property type="match status" value="1"/>
</dbReference>
<comment type="similarity">
    <text evidence="2 4">Belongs to the glucose-6-phosphate 1-epimerase family.</text>
</comment>
<organism evidence="5 6">
    <name type="scientific">Acidicapsa dinghuensis</name>
    <dbReference type="NCBI Taxonomy" id="2218256"/>
    <lineage>
        <taxon>Bacteria</taxon>
        <taxon>Pseudomonadati</taxon>
        <taxon>Acidobacteriota</taxon>
        <taxon>Terriglobia</taxon>
        <taxon>Terriglobales</taxon>
        <taxon>Acidobacteriaceae</taxon>
        <taxon>Acidicapsa</taxon>
    </lineage>
</organism>
<dbReference type="InterPro" id="IPR025532">
    <property type="entry name" value="G6P_1-epimerase"/>
</dbReference>
<protein>
    <recommendedName>
        <fullName evidence="4">Putative glucose-6-phosphate 1-epimerase</fullName>
        <ecNumber evidence="4">5.1.3.15</ecNumber>
    </recommendedName>
</protein>
<dbReference type="GO" id="GO:0016853">
    <property type="term" value="F:isomerase activity"/>
    <property type="evidence" value="ECO:0007669"/>
    <property type="project" value="UniProtKB-KW"/>
</dbReference>
<dbReference type="PANTHER" id="PTHR11122">
    <property type="entry name" value="APOSPORY-ASSOCIATED PROTEIN C-RELATED"/>
    <property type="match status" value="1"/>
</dbReference>
<dbReference type="EMBL" id="JBHSPH010000010">
    <property type="protein sequence ID" value="MFC5864680.1"/>
    <property type="molecule type" value="Genomic_DNA"/>
</dbReference>
<gene>
    <name evidence="5" type="ORF">ACFPT7_20395</name>
</gene>
<evidence type="ECO:0000256" key="4">
    <source>
        <dbReference type="PIRNR" id="PIRNR016020"/>
    </source>
</evidence>
<dbReference type="InterPro" id="IPR014718">
    <property type="entry name" value="GH-type_carb-bd"/>
</dbReference>